<keyword evidence="1" id="KW-0472">Membrane</keyword>
<accession>A0ABP1RGF2</accession>
<dbReference type="Proteomes" id="UP001642540">
    <property type="component" value="Unassembled WGS sequence"/>
</dbReference>
<keyword evidence="1" id="KW-1133">Transmembrane helix</keyword>
<keyword evidence="3" id="KW-1185">Reference proteome</keyword>
<protein>
    <submittedName>
        <fullName evidence="2">Uncharacterized protein</fullName>
    </submittedName>
</protein>
<gene>
    <name evidence="2" type="ORF">ODALV1_LOCUS21872</name>
</gene>
<feature type="transmembrane region" description="Helical" evidence="1">
    <location>
        <begin position="41"/>
        <end position="58"/>
    </location>
</feature>
<proteinExistence type="predicted"/>
<feature type="transmembrane region" description="Helical" evidence="1">
    <location>
        <begin position="12"/>
        <end position="35"/>
    </location>
</feature>
<sequence length="88" mass="10189">MEILQDFDVLSLYFFVWVCFYVYGSMQLIAIQYVMEPDWKFLFLRFILQGFSALGLGIEIRSVSKGINCDEEVTEEDSVGYSEFSTAV</sequence>
<organism evidence="2 3">
    <name type="scientific">Orchesella dallaii</name>
    <dbReference type="NCBI Taxonomy" id="48710"/>
    <lineage>
        <taxon>Eukaryota</taxon>
        <taxon>Metazoa</taxon>
        <taxon>Ecdysozoa</taxon>
        <taxon>Arthropoda</taxon>
        <taxon>Hexapoda</taxon>
        <taxon>Collembola</taxon>
        <taxon>Entomobryomorpha</taxon>
        <taxon>Entomobryoidea</taxon>
        <taxon>Orchesellidae</taxon>
        <taxon>Orchesellinae</taxon>
        <taxon>Orchesella</taxon>
    </lineage>
</organism>
<comment type="caution">
    <text evidence="2">The sequence shown here is derived from an EMBL/GenBank/DDBJ whole genome shotgun (WGS) entry which is preliminary data.</text>
</comment>
<reference evidence="2 3" key="1">
    <citation type="submission" date="2024-08" db="EMBL/GenBank/DDBJ databases">
        <authorList>
            <person name="Cucini C."/>
            <person name="Frati F."/>
        </authorList>
    </citation>
    <scope>NUCLEOTIDE SEQUENCE [LARGE SCALE GENOMIC DNA]</scope>
</reference>
<evidence type="ECO:0000313" key="2">
    <source>
        <dbReference type="EMBL" id="CAL8127507.1"/>
    </source>
</evidence>
<evidence type="ECO:0000256" key="1">
    <source>
        <dbReference type="SAM" id="Phobius"/>
    </source>
</evidence>
<name>A0ABP1RGF2_9HEXA</name>
<evidence type="ECO:0000313" key="3">
    <source>
        <dbReference type="Proteomes" id="UP001642540"/>
    </source>
</evidence>
<keyword evidence="1" id="KW-0812">Transmembrane</keyword>
<dbReference type="EMBL" id="CAXLJM020000072">
    <property type="protein sequence ID" value="CAL8127507.1"/>
    <property type="molecule type" value="Genomic_DNA"/>
</dbReference>